<organism evidence="1 2">
    <name type="scientific">Mesorhizobium muleiense</name>
    <dbReference type="NCBI Taxonomy" id="1004279"/>
    <lineage>
        <taxon>Bacteria</taxon>
        <taxon>Pseudomonadati</taxon>
        <taxon>Pseudomonadota</taxon>
        <taxon>Alphaproteobacteria</taxon>
        <taxon>Hyphomicrobiales</taxon>
        <taxon>Phyllobacteriaceae</taxon>
        <taxon>Mesorhizobium</taxon>
    </lineage>
</organism>
<dbReference type="RefSeq" id="WP_091592725.1">
    <property type="nucleotide sequence ID" value="NZ_FNEE01000004.1"/>
</dbReference>
<keyword evidence="2" id="KW-1185">Reference proteome</keyword>
<dbReference type="Pfam" id="PF06935">
    <property type="entry name" value="DUF1284"/>
    <property type="match status" value="1"/>
</dbReference>
<proteinExistence type="predicted"/>
<dbReference type="Proteomes" id="UP000198894">
    <property type="component" value="Unassembled WGS sequence"/>
</dbReference>
<protein>
    <recommendedName>
        <fullName evidence="3">DUF1284 domain-containing protein</fullName>
    </recommendedName>
</protein>
<sequence length="139" mass="14930">MTVRLRPHHLLCLLTYAGKGYSAAFVVNFDAIAARLSAGEHMLIVSGPDDICAPLLGEAEPHCLRDSVTERDRQAAASVGTLLGYSIAEDMELQLHPSLLRTMRDAFSSGRTRGACGGCEWFDLCSSIAASDYGTVALR</sequence>
<accession>A0A1G8QV56</accession>
<gene>
    <name evidence="1" type="ORF">SAMN05428953_104161</name>
</gene>
<reference evidence="2" key="1">
    <citation type="submission" date="2016-10" db="EMBL/GenBank/DDBJ databases">
        <authorList>
            <person name="Varghese N."/>
            <person name="Submissions S."/>
        </authorList>
    </citation>
    <scope>NUCLEOTIDE SEQUENCE [LARGE SCALE GENOMIC DNA]</scope>
    <source>
        <strain evidence="2">CGMCC 1.11022</strain>
    </source>
</reference>
<dbReference type="AlphaFoldDB" id="A0A1G8QV56"/>
<name>A0A1G8QV56_9HYPH</name>
<evidence type="ECO:0000313" key="2">
    <source>
        <dbReference type="Proteomes" id="UP000198894"/>
    </source>
</evidence>
<evidence type="ECO:0000313" key="1">
    <source>
        <dbReference type="EMBL" id="SDJ08205.1"/>
    </source>
</evidence>
<evidence type="ECO:0008006" key="3">
    <source>
        <dbReference type="Google" id="ProtNLM"/>
    </source>
</evidence>
<dbReference type="InterPro" id="IPR009702">
    <property type="entry name" value="DUF1284"/>
</dbReference>
<dbReference type="EMBL" id="FNEE01000004">
    <property type="protein sequence ID" value="SDJ08205.1"/>
    <property type="molecule type" value="Genomic_DNA"/>
</dbReference>